<protein>
    <submittedName>
        <fullName evidence="6">Lipopolysaccharide export system protein LptA</fullName>
    </submittedName>
</protein>
<dbReference type="GO" id="GO:0001530">
    <property type="term" value="F:lipopolysaccharide binding"/>
    <property type="evidence" value="ECO:0007669"/>
    <property type="project" value="InterPro"/>
</dbReference>
<evidence type="ECO:0000256" key="3">
    <source>
        <dbReference type="ARBA" id="ARBA00022764"/>
    </source>
</evidence>
<organism evidence="6 7">
    <name type="scientific">Thalassococcus halodurans</name>
    <dbReference type="NCBI Taxonomy" id="373675"/>
    <lineage>
        <taxon>Bacteria</taxon>
        <taxon>Pseudomonadati</taxon>
        <taxon>Pseudomonadota</taxon>
        <taxon>Alphaproteobacteria</taxon>
        <taxon>Rhodobacterales</taxon>
        <taxon>Roseobacteraceae</taxon>
        <taxon>Thalassococcus</taxon>
    </lineage>
</organism>
<feature type="domain" description="Organic solvent tolerance-like N-terminal" evidence="5">
    <location>
        <begin position="39"/>
        <end position="144"/>
    </location>
</feature>
<dbReference type="InterPro" id="IPR005653">
    <property type="entry name" value="OstA-like_N"/>
</dbReference>
<dbReference type="Gene3D" id="2.60.450.10">
    <property type="entry name" value="Lipopolysaccharide (LPS) transport protein A like domain"/>
    <property type="match status" value="1"/>
</dbReference>
<name>A0A1H5YUL9_9RHOB</name>
<dbReference type="PANTHER" id="PTHR36504:SF1">
    <property type="entry name" value="LIPOPOLYSACCHARIDE EXPORT SYSTEM PROTEIN LPTA"/>
    <property type="match status" value="1"/>
</dbReference>
<dbReference type="InterPro" id="IPR014340">
    <property type="entry name" value="LptA"/>
</dbReference>
<dbReference type="AlphaFoldDB" id="A0A1H5YUL9"/>
<keyword evidence="3" id="KW-0574">Periplasm</keyword>
<dbReference type="Proteomes" id="UP000236752">
    <property type="component" value="Unassembled WGS sequence"/>
</dbReference>
<keyword evidence="1" id="KW-0813">Transport</keyword>
<feature type="signal peptide" evidence="4">
    <location>
        <begin position="1"/>
        <end position="20"/>
    </location>
</feature>
<dbReference type="GO" id="GO:0009279">
    <property type="term" value="C:cell outer membrane"/>
    <property type="evidence" value="ECO:0007669"/>
    <property type="project" value="TreeGrafter"/>
</dbReference>
<dbReference type="GO" id="GO:0015920">
    <property type="term" value="P:lipopolysaccharide transport"/>
    <property type="evidence" value="ECO:0007669"/>
    <property type="project" value="InterPro"/>
</dbReference>
<evidence type="ECO:0000313" key="7">
    <source>
        <dbReference type="Proteomes" id="UP000236752"/>
    </source>
</evidence>
<evidence type="ECO:0000256" key="1">
    <source>
        <dbReference type="ARBA" id="ARBA00022448"/>
    </source>
</evidence>
<evidence type="ECO:0000259" key="5">
    <source>
        <dbReference type="Pfam" id="PF03968"/>
    </source>
</evidence>
<sequence>MLKRLLLISALCLTGGAAFAQGANVAFGSVQQDSSLPIEVSADNLSVNQSDGTALYTGNVVIGQGEMRLAAPRVLVVYAEGAGQIDRLEATGGVTLVSGEEAAEADRADYNLQDNVVVMIGNVLLTQGGNALSSDRMTVYLKDGTAQMDGRVRSIIQPSSNTEEGEGQ</sequence>
<dbReference type="OrthoDB" id="9811926at2"/>
<dbReference type="PANTHER" id="PTHR36504">
    <property type="entry name" value="LIPOPOLYSACCHARIDE EXPORT SYSTEM PROTEIN LPTA"/>
    <property type="match status" value="1"/>
</dbReference>
<dbReference type="GO" id="GO:0030288">
    <property type="term" value="C:outer membrane-bounded periplasmic space"/>
    <property type="evidence" value="ECO:0007669"/>
    <property type="project" value="TreeGrafter"/>
</dbReference>
<dbReference type="InterPro" id="IPR052037">
    <property type="entry name" value="LPS_export_LptA"/>
</dbReference>
<feature type="chain" id="PRO_5009290957" evidence="4">
    <location>
        <begin position="21"/>
        <end position="168"/>
    </location>
</feature>
<dbReference type="RefSeq" id="WP_103910586.1">
    <property type="nucleotide sequence ID" value="NZ_FNUZ01000003.1"/>
</dbReference>
<accession>A0A1H5YUL9</accession>
<keyword evidence="2 4" id="KW-0732">Signal</keyword>
<evidence type="ECO:0000256" key="4">
    <source>
        <dbReference type="SAM" id="SignalP"/>
    </source>
</evidence>
<dbReference type="GO" id="GO:0017089">
    <property type="term" value="F:glycolipid transfer activity"/>
    <property type="evidence" value="ECO:0007669"/>
    <property type="project" value="TreeGrafter"/>
</dbReference>
<evidence type="ECO:0000313" key="6">
    <source>
        <dbReference type="EMBL" id="SEG27500.1"/>
    </source>
</evidence>
<gene>
    <name evidence="6" type="ORF">SAMN04488045_2256</name>
</gene>
<dbReference type="EMBL" id="FNUZ01000003">
    <property type="protein sequence ID" value="SEG27500.1"/>
    <property type="molecule type" value="Genomic_DNA"/>
</dbReference>
<dbReference type="NCBIfam" id="TIGR03002">
    <property type="entry name" value="outer_YhbN_LptA"/>
    <property type="match status" value="1"/>
</dbReference>
<reference evidence="6 7" key="1">
    <citation type="submission" date="2016-10" db="EMBL/GenBank/DDBJ databases">
        <authorList>
            <person name="de Groot N.N."/>
        </authorList>
    </citation>
    <scope>NUCLEOTIDE SEQUENCE [LARGE SCALE GENOMIC DNA]</scope>
    <source>
        <strain evidence="6 7">DSM 26915</strain>
    </source>
</reference>
<keyword evidence="7" id="KW-1185">Reference proteome</keyword>
<evidence type="ECO:0000256" key="2">
    <source>
        <dbReference type="ARBA" id="ARBA00022729"/>
    </source>
</evidence>
<dbReference type="Pfam" id="PF03968">
    <property type="entry name" value="LptD_N"/>
    <property type="match status" value="1"/>
</dbReference>
<proteinExistence type="predicted"/>